<dbReference type="PANTHER" id="PTHR24304">
    <property type="entry name" value="CYTOCHROME P450 FAMILY 7"/>
    <property type="match status" value="1"/>
</dbReference>
<comment type="caution">
    <text evidence="5">The sequence shown here is derived from an EMBL/GenBank/DDBJ whole genome shotgun (WGS) entry which is preliminary data.</text>
</comment>
<evidence type="ECO:0000313" key="5">
    <source>
        <dbReference type="EMBL" id="CAG8817867.1"/>
    </source>
</evidence>
<evidence type="ECO:0000256" key="2">
    <source>
        <dbReference type="ARBA" id="ARBA00022617"/>
    </source>
</evidence>
<accession>A0A9N9KA86</accession>
<evidence type="ECO:0000256" key="1">
    <source>
        <dbReference type="ARBA" id="ARBA00010617"/>
    </source>
</evidence>
<protein>
    <submittedName>
        <fullName evidence="5">3379_t:CDS:1</fullName>
    </submittedName>
</protein>
<proteinExistence type="inferred from homology"/>
<comment type="similarity">
    <text evidence="1">Belongs to the cytochrome P450 family.</text>
</comment>
<dbReference type="AlphaFoldDB" id="A0A9N9KA86"/>
<evidence type="ECO:0000313" key="6">
    <source>
        <dbReference type="Proteomes" id="UP000789759"/>
    </source>
</evidence>
<keyword evidence="2" id="KW-0349">Heme</keyword>
<dbReference type="GO" id="GO:0016705">
    <property type="term" value="F:oxidoreductase activity, acting on paired donors, with incorporation or reduction of molecular oxygen"/>
    <property type="evidence" value="ECO:0007669"/>
    <property type="project" value="InterPro"/>
</dbReference>
<keyword evidence="3" id="KW-0479">Metal-binding</keyword>
<evidence type="ECO:0000256" key="3">
    <source>
        <dbReference type="ARBA" id="ARBA00022723"/>
    </source>
</evidence>
<organism evidence="5 6">
    <name type="scientific">Cetraspora pellucida</name>
    <dbReference type="NCBI Taxonomy" id="1433469"/>
    <lineage>
        <taxon>Eukaryota</taxon>
        <taxon>Fungi</taxon>
        <taxon>Fungi incertae sedis</taxon>
        <taxon>Mucoromycota</taxon>
        <taxon>Glomeromycotina</taxon>
        <taxon>Glomeromycetes</taxon>
        <taxon>Diversisporales</taxon>
        <taxon>Gigasporaceae</taxon>
        <taxon>Cetraspora</taxon>
    </lineage>
</organism>
<keyword evidence="6" id="KW-1185">Reference proteome</keyword>
<feature type="non-terminal residue" evidence="5">
    <location>
        <position position="244"/>
    </location>
</feature>
<name>A0A9N9KA86_9GLOM</name>
<dbReference type="SUPFAM" id="SSF48264">
    <property type="entry name" value="Cytochrome P450"/>
    <property type="match status" value="1"/>
</dbReference>
<dbReference type="InterPro" id="IPR050529">
    <property type="entry name" value="CYP450_sterol_14alpha_dmase"/>
</dbReference>
<evidence type="ECO:0000256" key="4">
    <source>
        <dbReference type="ARBA" id="ARBA00023004"/>
    </source>
</evidence>
<dbReference type="GO" id="GO:0005506">
    <property type="term" value="F:iron ion binding"/>
    <property type="evidence" value="ECO:0007669"/>
    <property type="project" value="InterPro"/>
</dbReference>
<dbReference type="GO" id="GO:0020037">
    <property type="term" value="F:heme binding"/>
    <property type="evidence" value="ECO:0007669"/>
    <property type="project" value="InterPro"/>
</dbReference>
<dbReference type="InterPro" id="IPR036396">
    <property type="entry name" value="Cyt_P450_sf"/>
</dbReference>
<dbReference type="PRINTS" id="PR00465">
    <property type="entry name" value="EP450IV"/>
</dbReference>
<dbReference type="Gene3D" id="1.10.630.10">
    <property type="entry name" value="Cytochrome P450"/>
    <property type="match status" value="1"/>
</dbReference>
<dbReference type="Proteomes" id="UP000789759">
    <property type="component" value="Unassembled WGS sequence"/>
</dbReference>
<dbReference type="OrthoDB" id="2440444at2759"/>
<reference evidence="5" key="1">
    <citation type="submission" date="2021-06" db="EMBL/GenBank/DDBJ databases">
        <authorList>
            <person name="Kallberg Y."/>
            <person name="Tangrot J."/>
            <person name="Rosling A."/>
        </authorList>
    </citation>
    <scope>NUCLEOTIDE SEQUENCE</scope>
    <source>
        <strain evidence="5">FL966</strain>
    </source>
</reference>
<gene>
    <name evidence="5" type="ORF">CPELLU_LOCUS19387</name>
</gene>
<feature type="non-terminal residue" evidence="5">
    <location>
        <position position="1"/>
    </location>
</feature>
<dbReference type="PANTHER" id="PTHR24304:SF2">
    <property type="entry name" value="24-HYDROXYCHOLESTEROL 7-ALPHA-HYDROXYLASE"/>
    <property type="match status" value="1"/>
</dbReference>
<sequence>FIFWQNEPPLVPYSYPIIGHTYDYYRDPVNFLQKCKEKYGEPFSLFILGNVRTFTGVETSHEVFRHSDIFDFHLAINKVFPINDVFDQFRKFDSTAFMARVVHEQVSAKVNIYTSRMQKELLSAIDKYFGDCKEPKVFRNIRDIFALTVAKPVANVIICEEAAQYEDIITSFALVEREISNIRFVPPIVSFISSYLHAKIITFPLRFGWNPISRHRDTFVKRCKPIIEERLRQRKELGEKYIQK</sequence>
<dbReference type="InterPro" id="IPR002403">
    <property type="entry name" value="Cyt_P450_E_grp-IV"/>
</dbReference>
<dbReference type="EMBL" id="CAJVQA010045986">
    <property type="protein sequence ID" value="CAG8817867.1"/>
    <property type="molecule type" value="Genomic_DNA"/>
</dbReference>
<dbReference type="GO" id="GO:0008395">
    <property type="term" value="F:steroid hydroxylase activity"/>
    <property type="evidence" value="ECO:0007669"/>
    <property type="project" value="TreeGrafter"/>
</dbReference>
<keyword evidence="4" id="KW-0408">Iron</keyword>